<dbReference type="EMBL" id="RBRE01000087">
    <property type="protein sequence ID" value="RMQ41448.1"/>
    <property type="molecule type" value="Genomic_DNA"/>
</dbReference>
<dbReference type="Proteomes" id="UP000277236">
    <property type="component" value="Unassembled WGS sequence"/>
</dbReference>
<dbReference type="Pfam" id="PF00899">
    <property type="entry name" value="ThiF"/>
    <property type="match status" value="1"/>
</dbReference>
<gene>
    <name evidence="3" type="ORF">ALQ04_200030</name>
</gene>
<sequence>MSHQLISRSPHLLRLRNEGYNLDTYEGYLMVHDVPYVNAQRKVCRCGVLVMPLNLVADVAGQPSDHTAHFIGDCPCDSQGRPLEQIIHNSNSNQLLPNLVVNHYFSAKPRSGNYADYYEKVSIYASILSGQAEALDKSVTAKTFAPIRSDVEGSVFAYTDTASTRAGIGMPTEKFKGLKVAVVGLGGTGAYILDQIAKTPVEEIHLFDADVLQQHNAFRYPGAVSFVDLARGMKKVEYLQEKYGEMHRNITAHSCMITAENVDQLCAFDYVFLSVDNPTVRDFVVKALRSTRTSLIDVGMGVHLVGETQQIWGMCRVTTLTPEHHDHAGRTMPLTENSEEDMYRSNIQIADLNALNAVLAIGAWKRLCGFYADNVQAGHLTYATHLNEMGNSEEYP</sequence>
<dbReference type="InterPro" id="IPR046741">
    <property type="entry name" value="DUF6791"/>
</dbReference>
<feature type="domain" description="THIF-type NAD/FAD binding fold" evidence="1">
    <location>
        <begin position="173"/>
        <end position="300"/>
    </location>
</feature>
<dbReference type="SUPFAM" id="SSF69572">
    <property type="entry name" value="Activating enzymes of the ubiquitin-like proteins"/>
    <property type="match status" value="1"/>
</dbReference>
<dbReference type="GO" id="GO:0008641">
    <property type="term" value="F:ubiquitin-like modifier activating enzyme activity"/>
    <property type="evidence" value="ECO:0007669"/>
    <property type="project" value="InterPro"/>
</dbReference>
<comment type="caution">
    <text evidence="3">The sequence shown here is derived from an EMBL/GenBank/DDBJ whole genome shotgun (WGS) entry which is preliminary data.</text>
</comment>
<proteinExistence type="predicted"/>
<reference evidence="3 4" key="1">
    <citation type="submission" date="2018-08" db="EMBL/GenBank/DDBJ databases">
        <title>Recombination of ecologically and evolutionarily significant loci maintains genetic cohesion in the Pseudomonas syringae species complex.</title>
        <authorList>
            <person name="Dillon M."/>
            <person name="Thakur S."/>
            <person name="Almeida R.N.D."/>
            <person name="Weir B.S."/>
            <person name="Guttman D.S."/>
        </authorList>
    </citation>
    <scope>NUCLEOTIDE SEQUENCE [LARGE SCALE GENOMIC DNA]</scope>
    <source>
        <strain evidence="3 4">ICMP 3353</strain>
    </source>
</reference>
<dbReference type="RefSeq" id="WP_122318053.1">
    <property type="nucleotide sequence ID" value="NZ_RBRE01000087.1"/>
</dbReference>
<organism evidence="3 4">
    <name type="scientific">Pseudomonas cichorii</name>
    <dbReference type="NCBI Taxonomy" id="36746"/>
    <lineage>
        <taxon>Bacteria</taxon>
        <taxon>Pseudomonadati</taxon>
        <taxon>Pseudomonadota</taxon>
        <taxon>Gammaproteobacteria</taxon>
        <taxon>Pseudomonadales</taxon>
        <taxon>Pseudomonadaceae</taxon>
        <taxon>Pseudomonas</taxon>
    </lineage>
</organism>
<dbReference type="NCBIfam" id="NF004805">
    <property type="entry name" value="PRK06153.1-4"/>
    <property type="match status" value="1"/>
</dbReference>
<feature type="domain" description="DUF6791" evidence="2">
    <location>
        <begin position="11"/>
        <end position="161"/>
    </location>
</feature>
<dbReference type="InterPro" id="IPR035985">
    <property type="entry name" value="Ubiquitin-activating_enz"/>
</dbReference>
<evidence type="ECO:0000313" key="3">
    <source>
        <dbReference type="EMBL" id="RMQ41448.1"/>
    </source>
</evidence>
<evidence type="ECO:0000259" key="1">
    <source>
        <dbReference type="Pfam" id="PF00899"/>
    </source>
</evidence>
<protein>
    <submittedName>
        <fullName evidence="3">Uncharacterized protein</fullName>
    </submittedName>
</protein>
<evidence type="ECO:0000259" key="2">
    <source>
        <dbReference type="Pfam" id="PF20590"/>
    </source>
</evidence>
<dbReference type="InterPro" id="IPR000594">
    <property type="entry name" value="ThiF_NAD_FAD-bd"/>
</dbReference>
<dbReference type="OrthoDB" id="8773615at2"/>
<name>A0A3M4LIV5_PSECI</name>
<evidence type="ECO:0000313" key="4">
    <source>
        <dbReference type="Proteomes" id="UP000277236"/>
    </source>
</evidence>
<dbReference type="AlphaFoldDB" id="A0A3M4LIV5"/>
<accession>A0A3M4LIV5</accession>
<dbReference type="NCBIfam" id="NF004804">
    <property type="entry name" value="PRK06153.1-3"/>
    <property type="match status" value="1"/>
</dbReference>
<dbReference type="Pfam" id="PF20590">
    <property type="entry name" value="DUF6791"/>
    <property type="match status" value="1"/>
</dbReference>
<dbReference type="CDD" id="cd01483">
    <property type="entry name" value="E1_enzyme_family"/>
    <property type="match status" value="1"/>
</dbReference>
<dbReference type="Gene3D" id="3.40.50.720">
    <property type="entry name" value="NAD(P)-binding Rossmann-like Domain"/>
    <property type="match status" value="1"/>
</dbReference>